<dbReference type="SUPFAM" id="SSF51556">
    <property type="entry name" value="Metallo-dependent hydrolases"/>
    <property type="match status" value="1"/>
</dbReference>
<dbReference type="AlphaFoldDB" id="A0A0J9D490"/>
<organism evidence="2 3">
    <name type="scientific">Sphingobium yanoikuyae</name>
    <name type="common">Sphingomonas yanoikuyae</name>
    <dbReference type="NCBI Taxonomy" id="13690"/>
    <lineage>
        <taxon>Bacteria</taxon>
        <taxon>Pseudomonadati</taxon>
        <taxon>Pseudomonadota</taxon>
        <taxon>Alphaproteobacteria</taxon>
        <taxon>Sphingomonadales</taxon>
        <taxon>Sphingomonadaceae</taxon>
        <taxon>Sphingobium</taxon>
    </lineage>
</organism>
<feature type="domain" description="Amidohydrolase 3" evidence="1">
    <location>
        <begin position="37"/>
        <end position="456"/>
    </location>
</feature>
<dbReference type="PANTHER" id="PTHR22642:SF2">
    <property type="entry name" value="PROTEIN LONG AFTER FAR-RED 3"/>
    <property type="match status" value="1"/>
</dbReference>
<accession>A0A0J9D490</accession>
<evidence type="ECO:0000313" key="2">
    <source>
        <dbReference type="EMBL" id="ATP17387.1"/>
    </source>
</evidence>
<evidence type="ECO:0000259" key="1">
    <source>
        <dbReference type="Pfam" id="PF07969"/>
    </source>
</evidence>
<dbReference type="Gene3D" id="3.20.20.140">
    <property type="entry name" value="Metal-dependent hydrolases"/>
    <property type="match status" value="2"/>
</dbReference>
<dbReference type="InterPro" id="IPR032466">
    <property type="entry name" value="Metal_Hydrolase"/>
</dbReference>
<dbReference type="InterPro" id="IPR013108">
    <property type="entry name" value="Amidohydro_3"/>
</dbReference>
<dbReference type="InterPro" id="IPR011059">
    <property type="entry name" value="Metal-dep_hydrolase_composite"/>
</dbReference>
<dbReference type="RefSeq" id="WP_048936750.1">
    <property type="nucleotide sequence ID" value="NZ_CP020925.1"/>
</dbReference>
<dbReference type="GO" id="GO:0016810">
    <property type="term" value="F:hydrolase activity, acting on carbon-nitrogen (but not peptide) bonds"/>
    <property type="evidence" value="ECO:0007669"/>
    <property type="project" value="InterPro"/>
</dbReference>
<dbReference type="SUPFAM" id="SSF51338">
    <property type="entry name" value="Composite domain of metallo-dependent hydrolases"/>
    <property type="match status" value="1"/>
</dbReference>
<gene>
    <name evidence="2" type="ORF">BV87_02630</name>
</gene>
<dbReference type="Gene3D" id="3.10.310.70">
    <property type="match status" value="1"/>
</dbReference>
<name>A0A0J9D490_SPHYA</name>
<reference evidence="2 3" key="1">
    <citation type="submission" date="2017-04" db="EMBL/GenBank/DDBJ databases">
        <title>Characterization, genome and methylation analysis of a phthalic acid esters degrading strain Sphingobium yanoikuyae SHJ.</title>
        <authorList>
            <person name="Feng L."/>
        </authorList>
    </citation>
    <scope>NUCLEOTIDE SEQUENCE [LARGE SCALE GENOMIC DNA]</scope>
    <source>
        <strain evidence="2 3">SHJ</strain>
    </source>
</reference>
<dbReference type="EMBL" id="CP020925">
    <property type="protein sequence ID" value="ATP17387.1"/>
    <property type="molecule type" value="Genomic_DNA"/>
</dbReference>
<evidence type="ECO:0000313" key="3">
    <source>
        <dbReference type="Proteomes" id="UP000037029"/>
    </source>
</evidence>
<proteinExistence type="predicted"/>
<dbReference type="PANTHER" id="PTHR22642">
    <property type="entry name" value="IMIDAZOLONEPROPIONASE"/>
    <property type="match status" value="1"/>
</dbReference>
<dbReference type="Gene3D" id="2.30.40.10">
    <property type="entry name" value="Urease, subunit C, domain 1"/>
    <property type="match status" value="1"/>
</dbReference>
<protein>
    <submittedName>
        <fullName evidence="2">Hydrolase</fullName>
    </submittedName>
</protein>
<sequence length="464" mass="49230">MLIRDAELWGVGRADLRIADGQIAAIGALAPLPGEAVMDACGGALLPGLHDHHIHLAAHAVARASLPCGPPAVTSEADLAAALAQPGEGWLRGIGYHESVAGLPDALTIDRWQADRPVRIQHRSGRMWLLNSRALDLLLALDAPPPGLERIDGRWTGRLFDEDGWLRRVLGGTPPALDTVGRELARHGVTGVTDMSPGNDGASLAWFAAERATGHLPQHLVAAGTLALGDAPPPAGIAVGPAKLHLHENALPDFDQCVAFLRAAHEQGRAIASHCTTETELVFTLAALAQAGARPGDRIEHAGITPDALLEQMVELGVQVVSQPHFIAERGDHYLRDVEPRERPLLYRLDAFARAGLVLAAGSDAPYGVADPWAAMRAAVSRRTESGAVIGQDEALTPEAALALYLADPLDLRRQRSMVVGAPADLCLLDRPWAQARDRLRAEDVAMTWIAGSVVHDGIDQTPA</sequence>
<dbReference type="Pfam" id="PF07969">
    <property type="entry name" value="Amidohydro_3"/>
    <property type="match status" value="1"/>
</dbReference>
<dbReference type="Proteomes" id="UP000037029">
    <property type="component" value="Chromosome"/>
</dbReference>
<keyword evidence="2" id="KW-0378">Hydrolase</keyword>